<dbReference type="EMBL" id="JAHRHJ020000001">
    <property type="protein sequence ID" value="KAH9330921.1"/>
    <property type="molecule type" value="Genomic_DNA"/>
</dbReference>
<dbReference type="Proteomes" id="UP000824469">
    <property type="component" value="Unassembled WGS sequence"/>
</dbReference>
<protein>
    <submittedName>
        <fullName evidence="1">Uncharacterized protein</fullName>
    </submittedName>
</protein>
<keyword evidence="2" id="KW-1185">Reference proteome</keyword>
<evidence type="ECO:0000313" key="2">
    <source>
        <dbReference type="Proteomes" id="UP000824469"/>
    </source>
</evidence>
<organism evidence="1 2">
    <name type="scientific">Taxus chinensis</name>
    <name type="common">Chinese yew</name>
    <name type="synonym">Taxus wallichiana var. chinensis</name>
    <dbReference type="NCBI Taxonomy" id="29808"/>
    <lineage>
        <taxon>Eukaryota</taxon>
        <taxon>Viridiplantae</taxon>
        <taxon>Streptophyta</taxon>
        <taxon>Embryophyta</taxon>
        <taxon>Tracheophyta</taxon>
        <taxon>Spermatophyta</taxon>
        <taxon>Pinopsida</taxon>
        <taxon>Pinidae</taxon>
        <taxon>Conifers II</taxon>
        <taxon>Cupressales</taxon>
        <taxon>Taxaceae</taxon>
        <taxon>Taxus</taxon>
    </lineage>
</organism>
<evidence type="ECO:0000313" key="1">
    <source>
        <dbReference type="EMBL" id="KAH9330921.1"/>
    </source>
</evidence>
<name>A0AA38LNZ4_TAXCH</name>
<dbReference type="AlphaFoldDB" id="A0AA38LNZ4"/>
<gene>
    <name evidence="1" type="ORF">KI387_003029</name>
</gene>
<feature type="non-terminal residue" evidence="1">
    <location>
        <position position="85"/>
    </location>
</feature>
<reference evidence="1 2" key="1">
    <citation type="journal article" date="2021" name="Nat. Plants">
        <title>The Taxus genome provides insights into paclitaxel biosynthesis.</title>
        <authorList>
            <person name="Xiong X."/>
            <person name="Gou J."/>
            <person name="Liao Q."/>
            <person name="Li Y."/>
            <person name="Zhou Q."/>
            <person name="Bi G."/>
            <person name="Li C."/>
            <person name="Du R."/>
            <person name="Wang X."/>
            <person name="Sun T."/>
            <person name="Guo L."/>
            <person name="Liang H."/>
            <person name="Lu P."/>
            <person name="Wu Y."/>
            <person name="Zhang Z."/>
            <person name="Ro D.K."/>
            <person name="Shang Y."/>
            <person name="Huang S."/>
            <person name="Yan J."/>
        </authorList>
    </citation>
    <scope>NUCLEOTIDE SEQUENCE [LARGE SCALE GENOMIC DNA]</scope>
    <source>
        <strain evidence="1">Ta-2019</strain>
    </source>
</reference>
<proteinExistence type="predicted"/>
<comment type="caution">
    <text evidence="1">The sequence shown here is derived from an EMBL/GenBank/DDBJ whole genome shotgun (WGS) entry which is preliminary data.</text>
</comment>
<accession>A0AA38LNZ4</accession>
<sequence>MRGAPLLCPYHINITHHRLSSGESVPVSLHLQHIQQTTFIFQSPNLIAQSLIGQSTFSRRRSYPVDADHISHRRFYPVDADFPAD</sequence>